<name>A0ABW0RDX4_9BACL</name>
<gene>
    <name evidence="2" type="ORF">ACFPOH_14945</name>
</gene>
<evidence type="ECO:0000313" key="3">
    <source>
        <dbReference type="Proteomes" id="UP001595978"/>
    </source>
</evidence>
<keyword evidence="1" id="KW-1133">Transmembrane helix</keyword>
<keyword evidence="3" id="KW-1185">Reference proteome</keyword>
<protein>
    <submittedName>
        <fullName evidence="2">Uncharacterized protein</fullName>
    </submittedName>
</protein>
<keyword evidence="1" id="KW-0812">Transmembrane</keyword>
<keyword evidence="1" id="KW-0472">Membrane</keyword>
<dbReference type="Proteomes" id="UP001595978">
    <property type="component" value="Unassembled WGS sequence"/>
</dbReference>
<evidence type="ECO:0000256" key="1">
    <source>
        <dbReference type="SAM" id="Phobius"/>
    </source>
</evidence>
<dbReference type="EMBL" id="JBHSNQ010000187">
    <property type="protein sequence ID" value="MFC5543004.1"/>
    <property type="molecule type" value="Genomic_DNA"/>
</dbReference>
<proteinExistence type="predicted"/>
<feature type="transmembrane region" description="Helical" evidence="1">
    <location>
        <begin position="12"/>
        <end position="37"/>
    </location>
</feature>
<comment type="caution">
    <text evidence="2">The sequence shown here is derived from an EMBL/GenBank/DDBJ whole genome shotgun (WGS) entry which is preliminary data.</text>
</comment>
<accession>A0ABW0RDX4</accession>
<dbReference type="RefSeq" id="WP_342470571.1">
    <property type="nucleotide sequence ID" value="NZ_JBHSNQ010000187.1"/>
</dbReference>
<evidence type="ECO:0000313" key="2">
    <source>
        <dbReference type="EMBL" id="MFC5543004.1"/>
    </source>
</evidence>
<organism evidence="2 3">
    <name type="scientific">Ureibacillus suwonensis</name>
    <dbReference type="NCBI Taxonomy" id="313007"/>
    <lineage>
        <taxon>Bacteria</taxon>
        <taxon>Bacillati</taxon>
        <taxon>Bacillota</taxon>
        <taxon>Bacilli</taxon>
        <taxon>Bacillales</taxon>
        <taxon>Caryophanaceae</taxon>
        <taxon>Ureibacillus</taxon>
    </lineage>
</organism>
<reference evidence="3" key="1">
    <citation type="journal article" date="2019" name="Int. J. Syst. Evol. Microbiol.">
        <title>The Global Catalogue of Microorganisms (GCM) 10K type strain sequencing project: providing services to taxonomists for standard genome sequencing and annotation.</title>
        <authorList>
            <consortium name="The Broad Institute Genomics Platform"/>
            <consortium name="The Broad Institute Genome Sequencing Center for Infectious Disease"/>
            <person name="Wu L."/>
            <person name="Ma J."/>
        </authorList>
    </citation>
    <scope>NUCLEOTIDE SEQUENCE [LARGE SCALE GENOMIC DNA]</scope>
    <source>
        <strain evidence="3">CCUG 56331</strain>
    </source>
</reference>
<sequence length="51" mass="5817">MDTKLKNKLENGLMGISFIASIIGIILIIRFTILFLAREWATIITFMAKVF</sequence>